<evidence type="ECO:0000256" key="3">
    <source>
        <dbReference type="ARBA" id="ARBA00010930"/>
    </source>
</evidence>
<accession>Q9HFN7</accession>
<keyword evidence="10" id="KW-0249">Electron transport</keyword>
<evidence type="ECO:0000256" key="12">
    <source>
        <dbReference type="ARBA" id="ARBA00023128"/>
    </source>
</evidence>
<dbReference type="InterPro" id="IPR003231">
    <property type="entry name" value="ACP"/>
</dbReference>
<keyword evidence="8" id="KW-0276">Fatty acid metabolism</keyword>
<reference evidence="16" key="1">
    <citation type="thesis" date="2000" institute="University of Vienna" country="Department of Biochemistry and Molecular Cell Biology">
        <authorList>
            <person name="Biasio W."/>
        </authorList>
    </citation>
    <scope>NUCLEOTIDE SEQUENCE</scope>
</reference>
<comment type="pathway">
    <text evidence="2">Lipid metabolism; fatty acid biosynthesis.</text>
</comment>
<keyword evidence="9" id="KW-0809">Transit peptide</keyword>
<keyword evidence="4" id="KW-0813">Transport</keyword>
<dbReference type="PROSITE" id="PS50075">
    <property type="entry name" value="CARRIER"/>
    <property type="match status" value="1"/>
</dbReference>
<evidence type="ECO:0000256" key="5">
    <source>
        <dbReference type="ARBA" id="ARBA00022450"/>
    </source>
</evidence>
<evidence type="ECO:0000256" key="14">
    <source>
        <dbReference type="RuleBase" id="RU000722"/>
    </source>
</evidence>
<evidence type="ECO:0000256" key="8">
    <source>
        <dbReference type="ARBA" id="ARBA00022832"/>
    </source>
</evidence>
<dbReference type="GO" id="GO:0016491">
    <property type="term" value="F:oxidoreductase activity"/>
    <property type="evidence" value="ECO:0007669"/>
    <property type="project" value="UniProtKB-KW"/>
</dbReference>
<evidence type="ECO:0000256" key="2">
    <source>
        <dbReference type="ARBA" id="ARBA00005194"/>
    </source>
</evidence>
<evidence type="ECO:0000256" key="7">
    <source>
        <dbReference type="ARBA" id="ARBA00022553"/>
    </source>
</evidence>
<dbReference type="SUPFAM" id="SSF47336">
    <property type="entry name" value="ACP-like"/>
    <property type="match status" value="1"/>
</dbReference>
<feature type="domain" description="Carrier" evidence="15">
    <location>
        <begin position="39"/>
        <end position="115"/>
    </location>
</feature>
<evidence type="ECO:0000256" key="13">
    <source>
        <dbReference type="ARBA" id="ARBA00023160"/>
    </source>
</evidence>
<protein>
    <recommendedName>
        <fullName evidence="14">Acyl carrier protein</fullName>
    </recommendedName>
</protein>
<proteinExistence type="inferred from homology"/>
<comment type="similarity">
    <text evidence="3">Belongs to the acyl carrier protein (ACP) family.</text>
</comment>
<evidence type="ECO:0000256" key="6">
    <source>
        <dbReference type="ARBA" id="ARBA00022516"/>
    </source>
</evidence>
<evidence type="ECO:0000313" key="16">
    <source>
        <dbReference type="EMBL" id="CAC08813.1"/>
    </source>
</evidence>
<evidence type="ECO:0000259" key="15">
    <source>
        <dbReference type="PROSITE" id="PS50075"/>
    </source>
</evidence>
<dbReference type="Pfam" id="PF00550">
    <property type="entry name" value="PP-binding"/>
    <property type="match status" value="1"/>
</dbReference>
<gene>
    <name evidence="16" type="primary">putative ACP</name>
</gene>
<dbReference type="InterPro" id="IPR036736">
    <property type="entry name" value="ACP-like_sf"/>
</dbReference>
<dbReference type="GO" id="GO:0000036">
    <property type="term" value="F:acyl carrier activity"/>
    <property type="evidence" value="ECO:0007669"/>
    <property type="project" value="TreeGrafter"/>
</dbReference>
<dbReference type="PANTHER" id="PTHR20863:SF28">
    <property type="entry name" value="ACYL CARRIER PROTEIN, MITOCHONDRIAL"/>
    <property type="match status" value="1"/>
</dbReference>
<dbReference type="PANTHER" id="PTHR20863">
    <property type="entry name" value="ACYL CARRIER PROTEIN"/>
    <property type="match status" value="1"/>
</dbReference>
<dbReference type="Gene3D" id="1.10.1200.10">
    <property type="entry name" value="ACP-like"/>
    <property type="match status" value="1"/>
</dbReference>
<dbReference type="GO" id="GO:0000035">
    <property type="term" value="F:acyl binding"/>
    <property type="evidence" value="ECO:0007669"/>
    <property type="project" value="TreeGrafter"/>
</dbReference>
<dbReference type="FunFam" id="1.10.1200.10:FF:000003">
    <property type="entry name" value="Acyl carrier protein"/>
    <property type="match status" value="1"/>
</dbReference>
<keyword evidence="5 14" id="KW-0596">Phosphopantetheine</keyword>
<dbReference type="NCBIfam" id="TIGR00517">
    <property type="entry name" value="acyl_carrier"/>
    <property type="match status" value="1"/>
</dbReference>
<keyword evidence="12" id="KW-0496">Mitochondrion</keyword>
<keyword evidence="6 14" id="KW-0444">Lipid biosynthesis</keyword>
<keyword evidence="7" id="KW-0597">Phosphoprotein</keyword>
<keyword evidence="11" id="KW-0443">Lipid metabolism</keyword>
<evidence type="ECO:0000256" key="10">
    <source>
        <dbReference type="ARBA" id="ARBA00022982"/>
    </source>
</evidence>
<evidence type="ECO:0000256" key="9">
    <source>
        <dbReference type="ARBA" id="ARBA00022946"/>
    </source>
</evidence>
<dbReference type="InterPro" id="IPR009081">
    <property type="entry name" value="PP-bd_ACP"/>
</dbReference>
<evidence type="ECO:0000256" key="4">
    <source>
        <dbReference type="ARBA" id="ARBA00022448"/>
    </source>
</evidence>
<dbReference type="GO" id="GO:0099128">
    <property type="term" value="C:mitochondrial [2Fe-2S] assembly complex"/>
    <property type="evidence" value="ECO:0007669"/>
    <property type="project" value="UniProtKB-ARBA"/>
</dbReference>
<keyword evidence="13 14" id="KW-0275">Fatty acid biosynthesis</keyword>
<dbReference type="NCBIfam" id="NF002148">
    <property type="entry name" value="PRK00982.1-2"/>
    <property type="match status" value="1"/>
</dbReference>
<organism evidence="16">
    <name type="scientific">Diutina rugosa</name>
    <name type="common">Yeast</name>
    <name type="synonym">Candida rugosa</name>
    <dbReference type="NCBI Taxonomy" id="5481"/>
    <lineage>
        <taxon>Eukaryota</taxon>
        <taxon>Fungi</taxon>
        <taxon>Dikarya</taxon>
        <taxon>Ascomycota</taxon>
        <taxon>Saccharomycotina</taxon>
        <taxon>Pichiomycetes</taxon>
        <taxon>Debaryomycetaceae</taxon>
        <taxon>Diutina</taxon>
    </lineage>
</organism>
<name>Q9HFN7_DIURU</name>
<comment type="subcellular location">
    <subcellularLocation>
        <location evidence="1">Mitochondrion</location>
    </subcellularLocation>
</comment>
<dbReference type="EMBL" id="AJ279022">
    <property type="protein sequence ID" value="CAC08813.1"/>
    <property type="molecule type" value="Genomic_DNA"/>
</dbReference>
<evidence type="ECO:0000256" key="11">
    <source>
        <dbReference type="ARBA" id="ARBA00023098"/>
    </source>
</evidence>
<comment type="function">
    <text evidence="14">Carrier of the growing fatty acid chain in fatty acid biosynthesis.</text>
</comment>
<evidence type="ECO:0000256" key="1">
    <source>
        <dbReference type="ARBA" id="ARBA00004173"/>
    </source>
</evidence>
<sequence>MLSRFASLRSVAGRLAVARPAVRVMTPFRSYAVDAHAKEAAAERVFDILESYAKITDPSKITLDASFTTDLHLDSLDVAEVVMQLEEEFSIEIPDEEIDEITTVGGAVDYVLRQPDAV</sequence>
<dbReference type="AlphaFoldDB" id="Q9HFN7"/>
<dbReference type="HAMAP" id="MF_01217">
    <property type="entry name" value="Acyl_carrier"/>
    <property type="match status" value="1"/>
</dbReference>
<keyword evidence="16" id="KW-0560">Oxidoreductase</keyword>